<name>A0A7U2QUZ6_ASPFN</name>
<protein>
    <submittedName>
        <fullName evidence="1">Uncharacterized protein</fullName>
    </submittedName>
</protein>
<dbReference type="AlphaFoldDB" id="A0A7U2QUZ6"/>
<reference evidence="2" key="1">
    <citation type="journal article" date="2021" name="G3 (Bethesda)">
        <title>Chromosome assembled and annotated genome sequence of Aspergillus flavus NRRL 3357.</title>
        <authorList>
            <person name="Skerker J.M."/>
            <person name="Pianalto K.M."/>
            <person name="Mondo S.J."/>
            <person name="Yang K."/>
            <person name="Arkin A.P."/>
            <person name="Keller N.P."/>
            <person name="Grigoriev I.V."/>
            <person name="Louise Glass N.L."/>
        </authorList>
    </citation>
    <scope>NUCLEOTIDE SEQUENCE [LARGE SCALE GENOMIC DNA]</scope>
    <source>
        <strain evidence="2">ATCC 200026 / FGSC A1120 / IAM 13836 / NRRL 3357 / JCM 12722 / SRRC 167</strain>
    </source>
</reference>
<dbReference type="OMA" id="CILRTMN"/>
<organism evidence="1 2">
    <name type="scientific">Aspergillus flavus (strain ATCC 200026 / FGSC A1120 / IAM 13836 / NRRL 3357 / JCM 12722 / SRRC 167)</name>
    <dbReference type="NCBI Taxonomy" id="332952"/>
    <lineage>
        <taxon>Eukaryota</taxon>
        <taxon>Fungi</taxon>
        <taxon>Dikarya</taxon>
        <taxon>Ascomycota</taxon>
        <taxon>Pezizomycotina</taxon>
        <taxon>Eurotiomycetes</taxon>
        <taxon>Eurotiomycetidae</taxon>
        <taxon>Eurotiales</taxon>
        <taxon>Aspergillaceae</taxon>
        <taxon>Aspergillus</taxon>
        <taxon>Aspergillus subgen. Circumdati</taxon>
    </lineage>
</organism>
<accession>A0A7U2QUZ6</accession>
<keyword evidence="2" id="KW-1185">Reference proteome</keyword>
<proteinExistence type="predicted"/>
<dbReference type="Proteomes" id="UP000596276">
    <property type="component" value="Chromosome 5"/>
</dbReference>
<evidence type="ECO:0000313" key="2">
    <source>
        <dbReference type="Proteomes" id="UP000596276"/>
    </source>
</evidence>
<sequence length="121" mass="14061">MVLIYVAARYNPIYKNTRTQWRSLHSHVKSGMFRLSWVPMTRIPEDVLCLIISMDGSWEGCDLGNIDLQEAVRRRALEEITAEYWGETGEECILRTMNEHCYPPSINLKRRPPPSIHSNPC</sequence>
<dbReference type="EMBL" id="CP044621">
    <property type="protein sequence ID" value="QRD83800.1"/>
    <property type="molecule type" value="Genomic_DNA"/>
</dbReference>
<evidence type="ECO:0000313" key="1">
    <source>
        <dbReference type="EMBL" id="QRD83800.1"/>
    </source>
</evidence>
<gene>
    <name evidence="1" type="ORF">F9C07_2284553</name>
</gene>
<dbReference type="VEuPathDB" id="FungiDB:F9C07_2284553"/>